<dbReference type="CDD" id="cd06423">
    <property type="entry name" value="CESA_like"/>
    <property type="match status" value="1"/>
</dbReference>
<comment type="caution">
    <text evidence="6">The sequence shown here is derived from an EMBL/GenBank/DDBJ whole genome shotgun (WGS) entry which is preliminary data.</text>
</comment>
<keyword evidence="7" id="KW-1185">Reference proteome</keyword>
<dbReference type="InterPro" id="IPR029044">
    <property type="entry name" value="Nucleotide-diphossugar_trans"/>
</dbReference>
<dbReference type="RefSeq" id="WP_056995611.1">
    <property type="nucleotide sequence ID" value="NZ_AZGC01000033.1"/>
</dbReference>
<evidence type="ECO:0000256" key="2">
    <source>
        <dbReference type="ARBA" id="ARBA00022676"/>
    </source>
</evidence>
<feature type="transmembrane region" description="Helical" evidence="4">
    <location>
        <begin position="364"/>
        <end position="384"/>
    </location>
</feature>
<keyword evidence="4" id="KW-0812">Transmembrane</keyword>
<proteinExistence type="inferred from homology"/>
<dbReference type="STRING" id="417373.GCA_001570685_00986"/>
<dbReference type="EMBL" id="AZGC01000033">
    <property type="protein sequence ID" value="KRL94586.1"/>
    <property type="molecule type" value="Genomic_DNA"/>
</dbReference>
<keyword evidence="3 6" id="KW-0808">Transferase</keyword>
<dbReference type="SUPFAM" id="SSF53448">
    <property type="entry name" value="Nucleotide-diphospho-sugar transferases"/>
    <property type="match status" value="1"/>
</dbReference>
<keyword evidence="4" id="KW-1133">Transmembrane helix</keyword>
<feature type="transmembrane region" description="Helical" evidence="4">
    <location>
        <begin position="311"/>
        <end position="330"/>
    </location>
</feature>
<gene>
    <name evidence="6" type="ORF">FC21_GL001320</name>
</gene>
<name>A0A0R1USG0_9LACO</name>
<dbReference type="PANTHER" id="PTHR43630">
    <property type="entry name" value="POLY-BETA-1,6-N-ACETYL-D-GLUCOSAMINE SYNTHASE"/>
    <property type="match status" value="1"/>
</dbReference>
<protein>
    <submittedName>
        <fullName evidence="6">Phage-related glycosyl transferase, group 2</fullName>
    </submittedName>
</protein>
<keyword evidence="2" id="KW-0328">Glycosyltransferase</keyword>
<comment type="similarity">
    <text evidence="1">Belongs to the glycosyltransferase 2 family.</text>
</comment>
<dbReference type="Proteomes" id="UP000051084">
    <property type="component" value="Unassembled WGS sequence"/>
</dbReference>
<dbReference type="AlphaFoldDB" id="A0A0R1USG0"/>
<keyword evidence="4" id="KW-0472">Membrane</keyword>
<sequence>MESVNRFILILFSILVVFNVSRLLIGLTLANWHQLRHLNRQRRKLPRSLPTMSVIIPAYNEEKYIQRAVKSVLRQTGVQFEVIVVDDGSTDHTGILLDKMGQRYPQLVVLHQNNQGKSRAINHGLAKATGELVMVLDADSYLGEQALMTMSQHFVDPQVIGMSANVRITRPLNWIEWVQKIEYLLGYRLKGSEESLGLEYIIGGVGSTFRRQAMQKVGGYDTDSVTEDIDFTLKLITAFGNRGWRFGYANDVMAYTPPVQTFIELIRQRLRWKYGRFKALVKYRQLIFSTTGQYTKTLSWWKLPKVYGEELMMLLEPVLILWIIGIAIAYLDPTTIISILVLYTVFALATFIPEDLSPFERLQLLLVAPLTYFILYVINVVDWICLIRCLRKWRAIVRNQDQTARWEHVQR</sequence>
<dbReference type="Pfam" id="PF00535">
    <property type="entry name" value="Glycos_transf_2"/>
    <property type="match status" value="1"/>
</dbReference>
<dbReference type="PATRIC" id="fig|1423742.4.peg.1369"/>
<dbReference type="OrthoDB" id="9766299at2"/>
<evidence type="ECO:0000259" key="5">
    <source>
        <dbReference type="Pfam" id="PF00535"/>
    </source>
</evidence>
<evidence type="ECO:0000313" key="7">
    <source>
        <dbReference type="Proteomes" id="UP000051084"/>
    </source>
</evidence>
<accession>A0A0R1USG0</accession>
<evidence type="ECO:0000256" key="3">
    <source>
        <dbReference type="ARBA" id="ARBA00022679"/>
    </source>
</evidence>
<organism evidence="6 7">
    <name type="scientific">Limosilactobacillus equigenerosi DSM 18793 = JCM 14505</name>
    <dbReference type="NCBI Taxonomy" id="1423742"/>
    <lineage>
        <taxon>Bacteria</taxon>
        <taxon>Bacillati</taxon>
        <taxon>Bacillota</taxon>
        <taxon>Bacilli</taxon>
        <taxon>Lactobacillales</taxon>
        <taxon>Lactobacillaceae</taxon>
        <taxon>Limosilactobacillus</taxon>
    </lineage>
</organism>
<evidence type="ECO:0000256" key="1">
    <source>
        <dbReference type="ARBA" id="ARBA00006739"/>
    </source>
</evidence>
<dbReference type="GO" id="GO:0016757">
    <property type="term" value="F:glycosyltransferase activity"/>
    <property type="evidence" value="ECO:0007669"/>
    <property type="project" value="UniProtKB-KW"/>
</dbReference>
<feature type="domain" description="Glycosyltransferase 2-like" evidence="5">
    <location>
        <begin position="53"/>
        <end position="217"/>
    </location>
</feature>
<dbReference type="Gene3D" id="3.90.550.10">
    <property type="entry name" value="Spore Coat Polysaccharide Biosynthesis Protein SpsA, Chain A"/>
    <property type="match status" value="1"/>
</dbReference>
<reference evidence="6 7" key="1">
    <citation type="journal article" date="2015" name="Genome Announc.">
        <title>Expanding the biotechnology potential of lactobacilli through comparative genomics of 213 strains and associated genera.</title>
        <authorList>
            <person name="Sun Z."/>
            <person name="Harris H.M."/>
            <person name="McCann A."/>
            <person name="Guo C."/>
            <person name="Argimon S."/>
            <person name="Zhang W."/>
            <person name="Yang X."/>
            <person name="Jeffery I.B."/>
            <person name="Cooney J.C."/>
            <person name="Kagawa T.F."/>
            <person name="Liu W."/>
            <person name="Song Y."/>
            <person name="Salvetti E."/>
            <person name="Wrobel A."/>
            <person name="Rasinkangas P."/>
            <person name="Parkhill J."/>
            <person name="Rea M.C."/>
            <person name="O'Sullivan O."/>
            <person name="Ritari J."/>
            <person name="Douillard F.P."/>
            <person name="Paul Ross R."/>
            <person name="Yang R."/>
            <person name="Briner A.E."/>
            <person name="Felis G.E."/>
            <person name="de Vos W.M."/>
            <person name="Barrangou R."/>
            <person name="Klaenhammer T.R."/>
            <person name="Caufield P.W."/>
            <person name="Cui Y."/>
            <person name="Zhang H."/>
            <person name="O'Toole P.W."/>
        </authorList>
    </citation>
    <scope>NUCLEOTIDE SEQUENCE [LARGE SCALE GENOMIC DNA]</scope>
    <source>
        <strain evidence="6 7">DSM 18793</strain>
    </source>
</reference>
<evidence type="ECO:0000313" key="6">
    <source>
        <dbReference type="EMBL" id="KRL94586.1"/>
    </source>
</evidence>
<evidence type="ECO:0000256" key="4">
    <source>
        <dbReference type="SAM" id="Phobius"/>
    </source>
</evidence>
<feature type="transmembrane region" description="Helical" evidence="4">
    <location>
        <begin position="336"/>
        <end position="352"/>
    </location>
</feature>
<dbReference type="PANTHER" id="PTHR43630:SF1">
    <property type="entry name" value="POLY-BETA-1,6-N-ACETYL-D-GLUCOSAMINE SYNTHASE"/>
    <property type="match status" value="1"/>
</dbReference>
<feature type="transmembrane region" description="Helical" evidence="4">
    <location>
        <begin position="6"/>
        <end position="32"/>
    </location>
</feature>
<dbReference type="InterPro" id="IPR001173">
    <property type="entry name" value="Glyco_trans_2-like"/>
</dbReference>